<evidence type="ECO:0000256" key="1">
    <source>
        <dbReference type="SAM" id="SignalP"/>
    </source>
</evidence>
<proteinExistence type="predicted"/>
<dbReference type="Proteomes" id="UP000037069">
    <property type="component" value="Unassembled WGS sequence"/>
</dbReference>
<reference evidence="2 3" key="1">
    <citation type="journal article" date="2015" name="Nat. Commun.">
        <title>Lucilia cuprina genome unlocks parasitic fly biology to underpin future interventions.</title>
        <authorList>
            <person name="Anstead C.A."/>
            <person name="Korhonen P.K."/>
            <person name="Young N.D."/>
            <person name="Hall R.S."/>
            <person name="Jex A.R."/>
            <person name="Murali S.C."/>
            <person name="Hughes D.S."/>
            <person name="Lee S.F."/>
            <person name="Perry T."/>
            <person name="Stroehlein A.J."/>
            <person name="Ansell B.R."/>
            <person name="Breugelmans B."/>
            <person name="Hofmann A."/>
            <person name="Qu J."/>
            <person name="Dugan S."/>
            <person name="Lee S.L."/>
            <person name="Chao H."/>
            <person name="Dinh H."/>
            <person name="Han Y."/>
            <person name="Doddapaneni H.V."/>
            <person name="Worley K.C."/>
            <person name="Muzny D.M."/>
            <person name="Ioannidis P."/>
            <person name="Waterhouse R.M."/>
            <person name="Zdobnov E.M."/>
            <person name="James P.J."/>
            <person name="Bagnall N.H."/>
            <person name="Kotze A.C."/>
            <person name="Gibbs R.A."/>
            <person name="Richards S."/>
            <person name="Batterham P."/>
            <person name="Gasser R.B."/>
        </authorList>
    </citation>
    <scope>NUCLEOTIDE SEQUENCE [LARGE SCALE GENOMIC DNA]</scope>
    <source>
        <strain evidence="2 3">LS</strain>
        <tissue evidence="2">Full body</tissue>
    </source>
</reference>
<name>A0A0L0BZE4_LUCCU</name>
<feature type="signal peptide" evidence="1">
    <location>
        <begin position="1"/>
        <end position="23"/>
    </location>
</feature>
<dbReference type="EMBL" id="JRES01001112">
    <property type="protein sequence ID" value="KNC25452.1"/>
    <property type="molecule type" value="Genomic_DNA"/>
</dbReference>
<protein>
    <submittedName>
        <fullName evidence="2">Uncharacterized protein</fullName>
    </submittedName>
</protein>
<comment type="caution">
    <text evidence="2">The sequence shown here is derived from an EMBL/GenBank/DDBJ whole genome shotgun (WGS) entry which is preliminary data.</text>
</comment>
<evidence type="ECO:0000313" key="2">
    <source>
        <dbReference type="EMBL" id="KNC25452.1"/>
    </source>
</evidence>
<gene>
    <name evidence="2" type="ORF">FF38_02144</name>
</gene>
<evidence type="ECO:0000313" key="3">
    <source>
        <dbReference type="Proteomes" id="UP000037069"/>
    </source>
</evidence>
<keyword evidence="1" id="KW-0732">Signal</keyword>
<sequence length="60" mass="6519">MKFNEVLFFVVLILVIFTGSGKADLLESLSSLVGKIAEKVLDASKEAADDVPSMPMDEKM</sequence>
<dbReference type="AlphaFoldDB" id="A0A0L0BZE4"/>
<feature type="chain" id="PRO_5005535473" evidence="1">
    <location>
        <begin position="24"/>
        <end position="60"/>
    </location>
</feature>
<keyword evidence="3" id="KW-1185">Reference proteome</keyword>
<accession>A0A0L0BZE4</accession>
<organism evidence="2 3">
    <name type="scientific">Lucilia cuprina</name>
    <name type="common">Green bottle fly</name>
    <name type="synonym">Australian sheep blowfly</name>
    <dbReference type="NCBI Taxonomy" id="7375"/>
    <lineage>
        <taxon>Eukaryota</taxon>
        <taxon>Metazoa</taxon>
        <taxon>Ecdysozoa</taxon>
        <taxon>Arthropoda</taxon>
        <taxon>Hexapoda</taxon>
        <taxon>Insecta</taxon>
        <taxon>Pterygota</taxon>
        <taxon>Neoptera</taxon>
        <taxon>Endopterygota</taxon>
        <taxon>Diptera</taxon>
        <taxon>Brachycera</taxon>
        <taxon>Muscomorpha</taxon>
        <taxon>Oestroidea</taxon>
        <taxon>Calliphoridae</taxon>
        <taxon>Luciliinae</taxon>
        <taxon>Lucilia</taxon>
    </lineage>
</organism>